<evidence type="ECO:0000313" key="5">
    <source>
        <dbReference type="EMBL" id="OXA43747.1"/>
    </source>
</evidence>
<dbReference type="STRING" id="158441.A0A226DGD5"/>
<name>A0A226DGD5_FOLCA</name>
<dbReference type="PRINTS" id="PR00450">
    <property type="entry name" value="RECOVERIN"/>
</dbReference>
<dbReference type="InterPro" id="IPR011992">
    <property type="entry name" value="EF-hand-dom_pair"/>
</dbReference>
<dbReference type="SMART" id="SM00054">
    <property type="entry name" value="EFh"/>
    <property type="match status" value="3"/>
</dbReference>
<dbReference type="OrthoDB" id="191686at2759"/>
<sequence>MKKSGAGVGRLAKQHRLQASAERLSKESRFNHEECKVLLYIFDKITAFGDLDRLRMREILHTTFQITDDVMLDLVYKAFDRDNDGVVSDAEWVRGLSTMIRGDIDQLTEHCYFVYDMNGDGSLAREELTHCLKGCILAGYGLDQEEVEDCERDIVEICMKKLDMDRDGQITFPDFQNAVMEDPLMLQAIGPCLPGANAIASFLSLITDKFRRYTETYGRRWVRKKKQSMASARRSLRNIQAAVSVMNANAKNEQMSLATVAIMKSRMSVKY</sequence>
<dbReference type="InterPro" id="IPR028846">
    <property type="entry name" value="Recoverin"/>
</dbReference>
<proteinExistence type="predicted"/>
<dbReference type="Proteomes" id="UP000198287">
    <property type="component" value="Unassembled WGS sequence"/>
</dbReference>
<gene>
    <name evidence="5" type="ORF">Fcan01_21457</name>
</gene>
<keyword evidence="3" id="KW-0106">Calcium</keyword>
<keyword evidence="1" id="KW-0479">Metal-binding</keyword>
<feature type="domain" description="EF-hand" evidence="4">
    <location>
        <begin position="150"/>
        <end position="185"/>
    </location>
</feature>
<dbReference type="EMBL" id="LNIX01000021">
    <property type="protein sequence ID" value="OXA43747.1"/>
    <property type="molecule type" value="Genomic_DNA"/>
</dbReference>
<reference evidence="5 6" key="1">
    <citation type="submission" date="2015-12" db="EMBL/GenBank/DDBJ databases">
        <title>The genome of Folsomia candida.</title>
        <authorList>
            <person name="Faddeeva A."/>
            <person name="Derks M.F."/>
            <person name="Anvar Y."/>
            <person name="Smit S."/>
            <person name="Van Straalen N."/>
            <person name="Roelofs D."/>
        </authorList>
    </citation>
    <scope>NUCLEOTIDE SEQUENCE [LARGE SCALE GENOMIC DNA]</scope>
    <source>
        <strain evidence="5 6">VU population</strain>
        <tissue evidence="5">Whole body</tissue>
    </source>
</reference>
<evidence type="ECO:0000256" key="2">
    <source>
        <dbReference type="ARBA" id="ARBA00022737"/>
    </source>
</evidence>
<protein>
    <submittedName>
        <fullName evidence="5">EF-hand calcium-binding domain-containing protein 1</fullName>
    </submittedName>
</protein>
<dbReference type="Gene3D" id="1.10.238.10">
    <property type="entry name" value="EF-hand"/>
    <property type="match status" value="1"/>
</dbReference>
<dbReference type="Pfam" id="PF13499">
    <property type="entry name" value="EF-hand_7"/>
    <property type="match status" value="1"/>
</dbReference>
<dbReference type="InterPro" id="IPR018247">
    <property type="entry name" value="EF_Hand_1_Ca_BS"/>
</dbReference>
<dbReference type="GO" id="GO:0005509">
    <property type="term" value="F:calcium ion binding"/>
    <property type="evidence" value="ECO:0007669"/>
    <property type="project" value="InterPro"/>
</dbReference>
<dbReference type="InterPro" id="IPR002048">
    <property type="entry name" value="EF_hand_dom"/>
</dbReference>
<dbReference type="Pfam" id="PF13833">
    <property type="entry name" value="EF-hand_8"/>
    <property type="match status" value="1"/>
</dbReference>
<dbReference type="PROSITE" id="PS50222">
    <property type="entry name" value="EF_HAND_2"/>
    <property type="match status" value="2"/>
</dbReference>
<organism evidence="5 6">
    <name type="scientific">Folsomia candida</name>
    <name type="common">Springtail</name>
    <dbReference type="NCBI Taxonomy" id="158441"/>
    <lineage>
        <taxon>Eukaryota</taxon>
        <taxon>Metazoa</taxon>
        <taxon>Ecdysozoa</taxon>
        <taxon>Arthropoda</taxon>
        <taxon>Hexapoda</taxon>
        <taxon>Collembola</taxon>
        <taxon>Entomobryomorpha</taxon>
        <taxon>Isotomoidea</taxon>
        <taxon>Isotomidae</taxon>
        <taxon>Proisotominae</taxon>
        <taxon>Folsomia</taxon>
    </lineage>
</organism>
<comment type="caution">
    <text evidence="5">The sequence shown here is derived from an EMBL/GenBank/DDBJ whole genome shotgun (WGS) entry which is preliminary data.</text>
</comment>
<dbReference type="CDD" id="cd00051">
    <property type="entry name" value="EFh"/>
    <property type="match status" value="1"/>
</dbReference>
<dbReference type="SUPFAM" id="SSF47473">
    <property type="entry name" value="EF-hand"/>
    <property type="match status" value="1"/>
</dbReference>
<dbReference type="AlphaFoldDB" id="A0A226DGD5"/>
<keyword evidence="6" id="KW-1185">Reference proteome</keyword>
<evidence type="ECO:0000256" key="1">
    <source>
        <dbReference type="ARBA" id="ARBA00022723"/>
    </source>
</evidence>
<evidence type="ECO:0000259" key="4">
    <source>
        <dbReference type="PROSITE" id="PS50222"/>
    </source>
</evidence>
<evidence type="ECO:0000313" key="6">
    <source>
        <dbReference type="Proteomes" id="UP000198287"/>
    </source>
</evidence>
<evidence type="ECO:0000256" key="3">
    <source>
        <dbReference type="ARBA" id="ARBA00022837"/>
    </source>
</evidence>
<feature type="domain" description="EF-hand" evidence="4">
    <location>
        <begin position="67"/>
        <end position="102"/>
    </location>
</feature>
<accession>A0A226DGD5</accession>
<dbReference type="OMA" id="DDMANNK"/>
<dbReference type="PROSITE" id="PS00018">
    <property type="entry name" value="EF_HAND_1"/>
    <property type="match status" value="3"/>
</dbReference>
<dbReference type="PANTHER" id="PTHR23055:SF60">
    <property type="entry name" value="CALAXIN"/>
    <property type="match status" value="1"/>
</dbReference>
<keyword evidence="2" id="KW-0677">Repeat</keyword>
<dbReference type="PANTHER" id="PTHR23055">
    <property type="entry name" value="CALCIUM BINDING PROTEINS"/>
    <property type="match status" value="1"/>
</dbReference>